<evidence type="ECO:0000256" key="1">
    <source>
        <dbReference type="ARBA" id="ARBA00009388"/>
    </source>
</evidence>
<dbReference type="SUPFAM" id="SSF55486">
    <property type="entry name" value="Metalloproteases ('zincins'), catalytic domain"/>
    <property type="match status" value="1"/>
</dbReference>
<comment type="function">
    <text evidence="8">Extracellular zinc metalloprotease.</text>
</comment>
<gene>
    <name evidence="12" type="ORF">QOZ84_11555</name>
</gene>
<accession>A0ABT7EBW1</accession>
<keyword evidence="13" id="KW-1185">Reference proteome</keyword>
<comment type="subcellular location">
    <subcellularLocation>
        <location evidence="8">Secreted</location>
    </subcellularLocation>
</comment>
<evidence type="ECO:0000259" key="10">
    <source>
        <dbReference type="Pfam" id="PF02868"/>
    </source>
</evidence>
<evidence type="ECO:0000256" key="8">
    <source>
        <dbReference type="RuleBase" id="RU366073"/>
    </source>
</evidence>
<dbReference type="EC" id="3.4.24.-" evidence="8"/>
<keyword evidence="8" id="KW-0964">Secreted</keyword>
<evidence type="ECO:0000256" key="4">
    <source>
        <dbReference type="ARBA" id="ARBA00022729"/>
    </source>
</evidence>
<comment type="caution">
    <text evidence="12">The sequence shown here is derived from an EMBL/GenBank/DDBJ whole genome shotgun (WGS) entry which is preliminary data.</text>
</comment>
<feature type="domain" description="Peptidase M4" evidence="9">
    <location>
        <begin position="208"/>
        <end position="361"/>
    </location>
</feature>
<dbReference type="CDD" id="cd09597">
    <property type="entry name" value="M4_TLP"/>
    <property type="match status" value="1"/>
</dbReference>
<keyword evidence="2 8" id="KW-0645">Protease</keyword>
<evidence type="ECO:0000313" key="13">
    <source>
        <dbReference type="Proteomes" id="UP001301012"/>
    </source>
</evidence>
<dbReference type="InterPro" id="IPR013856">
    <property type="entry name" value="Peptidase_M4_domain"/>
</dbReference>
<dbReference type="InterPro" id="IPR011096">
    <property type="entry name" value="FTP_domain"/>
</dbReference>
<dbReference type="Gene3D" id="1.10.390.10">
    <property type="entry name" value="Neutral Protease Domain 2"/>
    <property type="match status" value="1"/>
</dbReference>
<protein>
    <recommendedName>
        <fullName evidence="8">Neutral metalloproteinase</fullName>
        <ecNumber evidence="8">3.4.24.-</ecNumber>
    </recommendedName>
</protein>
<reference evidence="12 13" key="1">
    <citation type="submission" date="2023-05" db="EMBL/GenBank/DDBJ databases">
        <title>Rombocin, a short stable natural nisin variant, displays selective antimicrobial activity against Listeria monocytogenes and employs dual mode of action to kill target bacterial strains.</title>
        <authorList>
            <person name="Wambui J."/>
            <person name="Stephan R."/>
            <person name="Kuipers O.P."/>
        </authorList>
    </citation>
    <scope>NUCLEOTIDE SEQUENCE [LARGE SCALE GENOMIC DNA]</scope>
    <source>
        <strain evidence="12 13">RC002</strain>
    </source>
</reference>
<evidence type="ECO:0000256" key="6">
    <source>
        <dbReference type="ARBA" id="ARBA00022833"/>
    </source>
</evidence>
<proteinExistence type="inferred from homology"/>
<evidence type="ECO:0000256" key="3">
    <source>
        <dbReference type="ARBA" id="ARBA00022723"/>
    </source>
</evidence>
<evidence type="ECO:0000256" key="5">
    <source>
        <dbReference type="ARBA" id="ARBA00022801"/>
    </source>
</evidence>
<keyword evidence="5 8" id="KW-0378">Hydrolase</keyword>
<dbReference type="Gene3D" id="3.10.170.10">
    <property type="match status" value="1"/>
</dbReference>
<evidence type="ECO:0000259" key="9">
    <source>
        <dbReference type="Pfam" id="PF01447"/>
    </source>
</evidence>
<dbReference type="InterPro" id="IPR050728">
    <property type="entry name" value="Zinc_Metalloprotease_M4"/>
</dbReference>
<comment type="similarity">
    <text evidence="1 8">Belongs to the peptidase M4 family.</text>
</comment>
<dbReference type="InterPro" id="IPR027268">
    <property type="entry name" value="Peptidase_M4/M1_CTD_sf"/>
</dbReference>
<feature type="chain" id="PRO_5044960769" description="Neutral metalloproteinase" evidence="8">
    <location>
        <begin position="24"/>
        <end position="510"/>
    </location>
</feature>
<dbReference type="PANTHER" id="PTHR33794:SF1">
    <property type="entry name" value="BACILLOLYSIN"/>
    <property type="match status" value="1"/>
</dbReference>
<keyword evidence="6 8" id="KW-0862">Zinc</keyword>
<sequence>MFKRKLGILTIVSLFLVPSLSYADTQTNEDLQKTYKINSQKDLNEVLKGVSDEHSIKNNSDQYELVKTEKDELGYTHYTLKPKADGYFAENSEVKIHTDESGKVVFVNGDLEQGKLEVKNDTKISKDKAIDLAFKGIEKLPADVKNLSGKDVVQDAKIVVDEKSNRAVYSLDIIYTLPEPAHWTIKVDAENGNIVDKQNVLEDAMQTTGTGIGSNGEVKSPLNLTEDAGNFYLLDTTHKGKINTMGFKAFEGDGILGDIFSNPLNSFNDAKFKAGVDAHYFTNQVYNYYKDVHNRDSYDGKGADINSYVNVPDPETGEATWSNAAWTGAEMIYGDGDQVTENSFTAANDVVAHEITHGVTSSSADLVYRFQPGALNESFSDVFGYFVDSEDWLMGEDLYKAPDTAIRSLKDPKLYGQPDNMKNYKNYSINYDRGGVHINSGIPNKAAYNTINKLGKEKSEQIYYRALTKYLTSTSNFLETSKALSQSAKDLYGTTESLAVTQAWRAVGVE</sequence>
<dbReference type="Pfam" id="PF01447">
    <property type="entry name" value="Peptidase_M4"/>
    <property type="match status" value="1"/>
</dbReference>
<feature type="domain" description="FTP" evidence="11">
    <location>
        <begin position="61"/>
        <end position="111"/>
    </location>
</feature>
<dbReference type="InterPro" id="IPR001570">
    <property type="entry name" value="Peptidase_M4_C_domain"/>
</dbReference>
<evidence type="ECO:0000259" key="11">
    <source>
        <dbReference type="Pfam" id="PF07504"/>
    </source>
</evidence>
<dbReference type="RefSeq" id="WP_284133118.1">
    <property type="nucleotide sequence ID" value="NZ_JASKYM010000006.1"/>
</dbReference>
<dbReference type="Pfam" id="PF02868">
    <property type="entry name" value="Peptidase_M4_C"/>
    <property type="match status" value="1"/>
</dbReference>
<name>A0ABT7EBW1_9FIRM</name>
<keyword evidence="3" id="KW-0479">Metal-binding</keyword>
<evidence type="ECO:0000256" key="2">
    <source>
        <dbReference type="ARBA" id="ARBA00022670"/>
    </source>
</evidence>
<evidence type="ECO:0000256" key="7">
    <source>
        <dbReference type="ARBA" id="ARBA00023049"/>
    </source>
</evidence>
<organism evidence="12 13">
    <name type="scientific">Romboutsia sedimentorum</name>
    <dbReference type="NCBI Taxonomy" id="1368474"/>
    <lineage>
        <taxon>Bacteria</taxon>
        <taxon>Bacillati</taxon>
        <taxon>Bacillota</taxon>
        <taxon>Clostridia</taxon>
        <taxon>Peptostreptococcales</taxon>
        <taxon>Peptostreptococcaceae</taxon>
        <taxon>Romboutsia</taxon>
    </lineage>
</organism>
<dbReference type="PRINTS" id="PR00730">
    <property type="entry name" value="THERMOLYSIN"/>
</dbReference>
<dbReference type="Pfam" id="PF07504">
    <property type="entry name" value="FTP"/>
    <property type="match status" value="1"/>
</dbReference>
<dbReference type="InterPro" id="IPR023612">
    <property type="entry name" value="Peptidase_M4"/>
</dbReference>
<dbReference type="EMBL" id="JASKYM010000006">
    <property type="protein sequence ID" value="MDK2564187.1"/>
    <property type="molecule type" value="Genomic_DNA"/>
</dbReference>
<comment type="cofactor">
    <cofactor evidence="8">
        <name>Zn(2+)</name>
        <dbReference type="ChEBI" id="CHEBI:29105"/>
    </cofactor>
</comment>
<keyword evidence="7 8" id="KW-0482">Metalloprotease</keyword>
<keyword evidence="4 8" id="KW-0732">Signal</keyword>
<evidence type="ECO:0000313" key="12">
    <source>
        <dbReference type="EMBL" id="MDK2564187.1"/>
    </source>
</evidence>
<feature type="signal peptide" evidence="8">
    <location>
        <begin position="1"/>
        <end position="23"/>
    </location>
</feature>
<dbReference type="Proteomes" id="UP001301012">
    <property type="component" value="Unassembled WGS sequence"/>
</dbReference>
<feature type="domain" description="Peptidase M4 C-terminal" evidence="10">
    <location>
        <begin position="364"/>
        <end position="509"/>
    </location>
</feature>
<dbReference type="PANTHER" id="PTHR33794">
    <property type="entry name" value="BACILLOLYSIN"/>
    <property type="match status" value="1"/>
</dbReference>